<dbReference type="SUPFAM" id="SSF117281">
    <property type="entry name" value="Kelch motif"/>
    <property type="match status" value="1"/>
</dbReference>
<sequence length="333" mass="37625">MGNLCSGSGKHKKKRAGSLIKIKNQNDNCYYKPKSNSASLICYDPEKKIIREELLDTKTLFRPGCMFSKLGPCLYLCIGGSDTSDSAFIIHLNEKKVASIPSPPCPLSYGHLNKYKDKIYVIGALTIDGQGSYKPAQPHVFDLKTKKWSELPEMPQQVALSGSYIVHTYLYLIGGYIDYPNTPKPFNYILIYDISSECWVESDIQTPIQGGMPNCTVLPSFDILIIGGYDPLDVIKQDSRNVFLFDGKTFEQCAELPDVGKLRFFDDAMNFRSDIYIYSDENALFIYNIDKDNWNYNDLEFKGKQDIGESLQGSKQSSHVSRNSLDKMINNKI</sequence>
<dbReference type="Proteomes" id="UP000187209">
    <property type="component" value="Unassembled WGS sequence"/>
</dbReference>
<comment type="caution">
    <text evidence="1">The sequence shown here is derived from an EMBL/GenBank/DDBJ whole genome shotgun (WGS) entry which is preliminary data.</text>
</comment>
<dbReference type="Gene3D" id="2.120.10.80">
    <property type="entry name" value="Kelch-type beta propeller"/>
    <property type="match status" value="1"/>
</dbReference>
<protein>
    <recommendedName>
        <fullName evidence="3">Kelch motif family protein</fullName>
    </recommendedName>
</protein>
<dbReference type="InterPro" id="IPR015915">
    <property type="entry name" value="Kelch-typ_b-propeller"/>
</dbReference>
<evidence type="ECO:0008006" key="3">
    <source>
        <dbReference type="Google" id="ProtNLM"/>
    </source>
</evidence>
<organism evidence="1 2">
    <name type="scientific">Stentor coeruleus</name>
    <dbReference type="NCBI Taxonomy" id="5963"/>
    <lineage>
        <taxon>Eukaryota</taxon>
        <taxon>Sar</taxon>
        <taxon>Alveolata</taxon>
        <taxon>Ciliophora</taxon>
        <taxon>Postciliodesmatophora</taxon>
        <taxon>Heterotrichea</taxon>
        <taxon>Heterotrichida</taxon>
        <taxon>Stentoridae</taxon>
        <taxon>Stentor</taxon>
    </lineage>
</organism>
<keyword evidence="2" id="KW-1185">Reference proteome</keyword>
<dbReference type="EMBL" id="MPUH01000019">
    <property type="protein sequence ID" value="OMJ94957.1"/>
    <property type="molecule type" value="Genomic_DNA"/>
</dbReference>
<accession>A0A1R2D111</accession>
<evidence type="ECO:0000313" key="2">
    <source>
        <dbReference type="Proteomes" id="UP000187209"/>
    </source>
</evidence>
<dbReference type="AlphaFoldDB" id="A0A1R2D111"/>
<reference evidence="1 2" key="1">
    <citation type="submission" date="2016-11" db="EMBL/GenBank/DDBJ databases">
        <title>The macronuclear genome of Stentor coeruleus: a giant cell with tiny introns.</title>
        <authorList>
            <person name="Slabodnick M."/>
            <person name="Ruby J.G."/>
            <person name="Reiff S.B."/>
            <person name="Swart E.C."/>
            <person name="Gosai S."/>
            <person name="Prabakaran S."/>
            <person name="Witkowska E."/>
            <person name="Larue G.E."/>
            <person name="Fisher S."/>
            <person name="Freeman R.M."/>
            <person name="Gunawardena J."/>
            <person name="Chu W."/>
            <person name="Stover N.A."/>
            <person name="Gregory B.D."/>
            <person name="Nowacki M."/>
            <person name="Derisi J."/>
            <person name="Roy S.W."/>
            <person name="Marshall W.F."/>
            <person name="Sood P."/>
        </authorList>
    </citation>
    <scope>NUCLEOTIDE SEQUENCE [LARGE SCALE GENOMIC DNA]</scope>
    <source>
        <strain evidence="1">WM001</strain>
    </source>
</reference>
<proteinExistence type="predicted"/>
<dbReference type="OrthoDB" id="7923847at2759"/>
<gene>
    <name evidence="1" type="ORF">SteCoe_1819</name>
</gene>
<name>A0A1R2D111_9CILI</name>
<evidence type="ECO:0000313" key="1">
    <source>
        <dbReference type="EMBL" id="OMJ94957.1"/>
    </source>
</evidence>